<sequence length="264" mass="29901">MANVRHTFAICAYGKSEYLTECIESVLNQEGVRSEVYIATSTPSDWLSDIANRYGLPVYVNDGEHGIGQDWNFAYSKATGDYVTIAHQDDVYCPGYAAEALRAVDESHAPVIFFSNYGELRNGIRVDDDRLLSVKRFLLRPLENRCNASSARAKRRAMAYGSAICCPAVTLCRKNVPNPPFKTSMRCDLDWDTWETLSRIPGDFLYSKKILMYHRIHEESTTTKLIENNVRGSEDLEMLSRFWPTPVARAINHFYSIGMNSNAV</sequence>
<organism evidence="3 4">
    <name type="scientific">Parafannyhessea umbonata</name>
    <dbReference type="NCBI Taxonomy" id="604330"/>
    <lineage>
        <taxon>Bacteria</taxon>
        <taxon>Bacillati</taxon>
        <taxon>Actinomycetota</taxon>
        <taxon>Coriobacteriia</taxon>
        <taxon>Coriobacteriales</taxon>
        <taxon>Atopobiaceae</taxon>
        <taxon>Parafannyhessea</taxon>
    </lineage>
</organism>
<dbReference type="PANTHER" id="PTHR22916:SF3">
    <property type="entry name" value="UDP-GLCNAC:BETAGAL BETA-1,3-N-ACETYLGLUCOSAMINYLTRANSFERASE-LIKE PROTEIN 1"/>
    <property type="match status" value="1"/>
</dbReference>
<evidence type="ECO:0000313" key="3">
    <source>
        <dbReference type="EMBL" id="SER31986.1"/>
    </source>
</evidence>
<evidence type="ECO:0000259" key="1">
    <source>
        <dbReference type="Pfam" id="PF00535"/>
    </source>
</evidence>
<reference evidence="4 5" key="1">
    <citation type="submission" date="2016-10" db="EMBL/GenBank/DDBJ databases">
        <authorList>
            <person name="Varghese N."/>
            <person name="Submissions S."/>
        </authorList>
    </citation>
    <scope>NUCLEOTIDE SEQUENCE [LARGE SCALE GENOMIC DNA]</scope>
    <source>
        <strain evidence="4">KHGC19</strain>
        <strain evidence="2 5">WCP15</strain>
    </source>
</reference>
<proteinExistence type="predicted"/>
<evidence type="ECO:0000313" key="2">
    <source>
        <dbReference type="EMBL" id="SEH38673.1"/>
    </source>
</evidence>
<gene>
    <name evidence="3" type="ORF">SAMN05216446_0270</name>
    <name evidence="2" type="ORF">SAMN05216447_101263</name>
</gene>
<dbReference type="SUPFAM" id="SSF53448">
    <property type="entry name" value="Nucleotide-diphospho-sugar transferases"/>
    <property type="match status" value="1"/>
</dbReference>
<name>A0A1H9N7M4_9ACTN</name>
<evidence type="ECO:0000313" key="4">
    <source>
        <dbReference type="Proteomes" id="UP000199128"/>
    </source>
</evidence>
<dbReference type="Gene3D" id="3.90.550.10">
    <property type="entry name" value="Spore Coat Polysaccharide Biosynthesis Protein SpsA, Chain A"/>
    <property type="match status" value="1"/>
</dbReference>
<evidence type="ECO:0000313" key="5">
    <source>
        <dbReference type="Proteomes" id="UP000199135"/>
    </source>
</evidence>
<dbReference type="InterPro" id="IPR001173">
    <property type="entry name" value="Glyco_trans_2-like"/>
</dbReference>
<dbReference type="Proteomes" id="UP000199128">
    <property type="component" value="Unassembled WGS sequence"/>
</dbReference>
<keyword evidence="3" id="KW-0808">Transferase</keyword>
<dbReference type="GO" id="GO:0016758">
    <property type="term" value="F:hexosyltransferase activity"/>
    <property type="evidence" value="ECO:0007669"/>
    <property type="project" value="UniProtKB-ARBA"/>
</dbReference>
<dbReference type="Proteomes" id="UP000199135">
    <property type="component" value="Unassembled WGS sequence"/>
</dbReference>
<protein>
    <submittedName>
        <fullName evidence="3">Glycosyl transferase family 2</fullName>
    </submittedName>
</protein>
<dbReference type="InterPro" id="IPR029044">
    <property type="entry name" value="Nucleotide-diphossugar_trans"/>
</dbReference>
<dbReference type="PANTHER" id="PTHR22916">
    <property type="entry name" value="GLYCOSYLTRANSFERASE"/>
    <property type="match status" value="1"/>
</dbReference>
<reference evidence="3" key="2">
    <citation type="submission" date="2016-10" db="EMBL/GenBank/DDBJ databases">
        <authorList>
            <person name="de Groot N.N."/>
        </authorList>
    </citation>
    <scope>NUCLEOTIDE SEQUENCE [LARGE SCALE GENOMIC DNA]</scope>
    <source>
        <strain evidence="3">KHGC19</strain>
    </source>
</reference>
<feature type="domain" description="Glycosyltransferase 2-like" evidence="1">
    <location>
        <begin position="8"/>
        <end position="117"/>
    </location>
</feature>
<keyword evidence="5" id="KW-1185">Reference proteome</keyword>
<dbReference type="RefSeq" id="WP_078686488.1">
    <property type="nucleotide sequence ID" value="NZ_FNWT01000001.1"/>
</dbReference>
<dbReference type="EMBL" id="FNWT01000001">
    <property type="protein sequence ID" value="SEH38673.1"/>
    <property type="molecule type" value="Genomic_DNA"/>
</dbReference>
<accession>A0A1H9N7M4</accession>
<dbReference type="Pfam" id="PF00535">
    <property type="entry name" value="Glycos_transf_2"/>
    <property type="match status" value="1"/>
</dbReference>
<dbReference type="EMBL" id="FOGP01000001">
    <property type="protein sequence ID" value="SER31986.1"/>
    <property type="molecule type" value="Genomic_DNA"/>
</dbReference>
<dbReference type="AlphaFoldDB" id="A0A1H9N7M4"/>